<sequence length="255" mass="27486">MADNKLRCVLVYRLDSSAAQEPTVLAKYDHAAQYETTGGTGTDDASLYGGRDKNYADAVAAILSSDPPASSGDASVIGGFKVVESTVHQVTYGADGDGRCIAVITGLQYPSRVAVQMITELHKTFIEKFGLMAMSATTNSLTKKATPMLKEACKKYDDLSSVDKTSSVLEKVEGVKIQMQDNIAAMLVNTETAEELQDKSSQLNEQASVFKKNSTTLKKHMKCKNLKMTILLVLVVVGVLAIILVPLILRAQDDD</sequence>
<dbReference type="GO" id="GO:0012505">
    <property type="term" value="C:endomembrane system"/>
    <property type="evidence" value="ECO:0007669"/>
    <property type="project" value="UniProtKB-SubCell"/>
</dbReference>
<dbReference type="Gene3D" id="1.20.5.110">
    <property type="match status" value="1"/>
</dbReference>
<keyword evidence="2" id="KW-0813">Transport</keyword>
<dbReference type="InterPro" id="IPR001388">
    <property type="entry name" value="Synaptobrevin-like"/>
</dbReference>
<evidence type="ECO:0000256" key="6">
    <source>
        <dbReference type="ARBA" id="ARBA00023136"/>
    </source>
</evidence>
<dbReference type="InterPro" id="IPR011012">
    <property type="entry name" value="Longin-like_dom_sf"/>
</dbReference>
<comment type="similarity">
    <text evidence="1">Belongs to the synaptobrevin family.</text>
</comment>
<dbReference type="PROSITE" id="PS50859">
    <property type="entry name" value="LONGIN"/>
    <property type="match status" value="1"/>
</dbReference>
<dbReference type="InterPro" id="IPR042855">
    <property type="entry name" value="V_SNARE_CC"/>
</dbReference>
<evidence type="ECO:0000256" key="9">
    <source>
        <dbReference type="SAM" id="Phobius"/>
    </source>
</evidence>
<dbReference type="EMBL" id="HBGY01010968">
    <property type="protein sequence ID" value="CAD9569593.1"/>
    <property type="molecule type" value="Transcribed_RNA"/>
</dbReference>
<dbReference type="CDD" id="cd15843">
    <property type="entry name" value="R-SNARE"/>
    <property type="match status" value="1"/>
</dbReference>
<dbReference type="PANTHER" id="PTHR21136">
    <property type="entry name" value="SNARE PROTEINS"/>
    <property type="match status" value="1"/>
</dbReference>
<evidence type="ECO:0000256" key="2">
    <source>
        <dbReference type="ARBA" id="ARBA00022448"/>
    </source>
</evidence>
<keyword evidence="8" id="KW-0175">Coiled coil</keyword>
<evidence type="ECO:0000256" key="4">
    <source>
        <dbReference type="ARBA" id="ARBA00022927"/>
    </source>
</evidence>
<dbReference type="InterPro" id="IPR051097">
    <property type="entry name" value="Synaptobrevin-like_transport"/>
</dbReference>
<organism evidence="12">
    <name type="scientific">Leptocylindrus danicus</name>
    <dbReference type="NCBI Taxonomy" id="163516"/>
    <lineage>
        <taxon>Eukaryota</taxon>
        <taxon>Sar</taxon>
        <taxon>Stramenopiles</taxon>
        <taxon>Ochrophyta</taxon>
        <taxon>Bacillariophyta</taxon>
        <taxon>Coscinodiscophyceae</taxon>
        <taxon>Chaetocerotophycidae</taxon>
        <taxon>Leptocylindrales</taxon>
        <taxon>Leptocylindraceae</taxon>
        <taxon>Leptocylindrus</taxon>
    </lineage>
</organism>
<gene>
    <name evidence="12" type="ORF">LDAN0321_LOCUS6927</name>
</gene>
<feature type="transmembrane region" description="Helical" evidence="9">
    <location>
        <begin position="228"/>
        <end position="249"/>
    </location>
</feature>
<evidence type="ECO:0008006" key="13">
    <source>
        <dbReference type="Google" id="ProtNLM"/>
    </source>
</evidence>
<evidence type="ECO:0000259" key="10">
    <source>
        <dbReference type="PROSITE" id="PS50859"/>
    </source>
</evidence>
<evidence type="ECO:0000256" key="1">
    <source>
        <dbReference type="ARBA" id="ARBA00008025"/>
    </source>
</evidence>
<keyword evidence="5 9" id="KW-1133">Transmembrane helix</keyword>
<dbReference type="GO" id="GO:0016192">
    <property type="term" value="P:vesicle-mediated transport"/>
    <property type="evidence" value="ECO:0007669"/>
    <property type="project" value="InterPro"/>
</dbReference>
<keyword evidence="6 9" id="KW-0472">Membrane</keyword>
<accession>A0A7S2KAE4</accession>
<dbReference type="GO" id="GO:0016020">
    <property type="term" value="C:membrane"/>
    <property type="evidence" value="ECO:0007669"/>
    <property type="project" value="InterPro"/>
</dbReference>
<evidence type="ECO:0000256" key="5">
    <source>
        <dbReference type="ARBA" id="ARBA00022989"/>
    </source>
</evidence>
<dbReference type="SUPFAM" id="SSF64356">
    <property type="entry name" value="SNARE-like"/>
    <property type="match status" value="1"/>
</dbReference>
<feature type="domain" description="Longin" evidence="10">
    <location>
        <begin position="10"/>
        <end position="149"/>
    </location>
</feature>
<dbReference type="PRINTS" id="PR00219">
    <property type="entry name" value="SYNAPTOBREVN"/>
</dbReference>
<dbReference type="AlphaFoldDB" id="A0A7S2KAE4"/>
<dbReference type="PROSITE" id="PS50892">
    <property type="entry name" value="V_SNARE"/>
    <property type="match status" value="1"/>
</dbReference>
<keyword evidence="3 9" id="KW-0812">Transmembrane</keyword>
<comment type="subcellular location">
    <subcellularLocation>
        <location evidence="7">Endomembrane system</location>
        <topology evidence="7">Single-pass type IV membrane protein</topology>
    </subcellularLocation>
</comment>
<protein>
    <recommendedName>
        <fullName evidence="13">V-SNARE coiled-coil homology domain-containing protein</fullName>
    </recommendedName>
</protein>
<dbReference type="InterPro" id="IPR010908">
    <property type="entry name" value="Longin_dom"/>
</dbReference>
<feature type="domain" description="V-SNARE coiled-coil homology" evidence="11">
    <location>
        <begin position="164"/>
        <end position="224"/>
    </location>
</feature>
<proteinExistence type="inferred from homology"/>
<evidence type="ECO:0000256" key="7">
    <source>
        <dbReference type="ARBA" id="ARBA00046280"/>
    </source>
</evidence>
<evidence type="ECO:0000259" key="11">
    <source>
        <dbReference type="PROSITE" id="PS50892"/>
    </source>
</evidence>
<dbReference type="Pfam" id="PF00957">
    <property type="entry name" value="Synaptobrevin"/>
    <property type="match status" value="1"/>
</dbReference>
<evidence type="ECO:0000256" key="8">
    <source>
        <dbReference type="PROSITE-ProRule" id="PRU00290"/>
    </source>
</evidence>
<name>A0A7S2KAE4_9STRA</name>
<dbReference type="CDD" id="cd14824">
    <property type="entry name" value="Longin"/>
    <property type="match status" value="1"/>
</dbReference>
<evidence type="ECO:0000313" key="12">
    <source>
        <dbReference type="EMBL" id="CAD9569593.1"/>
    </source>
</evidence>
<keyword evidence="4" id="KW-0653">Protein transport</keyword>
<dbReference type="GO" id="GO:0005737">
    <property type="term" value="C:cytoplasm"/>
    <property type="evidence" value="ECO:0007669"/>
    <property type="project" value="UniProtKB-ARBA"/>
</dbReference>
<evidence type="ECO:0000256" key="3">
    <source>
        <dbReference type="ARBA" id="ARBA00022692"/>
    </source>
</evidence>
<dbReference type="Gene3D" id="3.30.450.50">
    <property type="entry name" value="Longin domain"/>
    <property type="match status" value="1"/>
</dbReference>
<dbReference type="GO" id="GO:0015031">
    <property type="term" value="P:protein transport"/>
    <property type="evidence" value="ECO:0007669"/>
    <property type="project" value="UniProtKB-KW"/>
</dbReference>
<dbReference type="PANTHER" id="PTHR21136:SF168">
    <property type="entry name" value="VESICLE-ASSOCIATED MEMBRANE PROTEIN 9"/>
    <property type="match status" value="1"/>
</dbReference>
<reference evidence="12" key="1">
    <citation type="submission" date="2021-01" db="EMBL/GenBank/DDBJ databases">
        <authorList>
            <person name="Corre E."/>
            <person name="Pelletier E."/>
            <person name="Niang G."/>
            <person name="Scheremetjew M."/>
            <person name="Finn R."/>
            <person name="Kale V."/>
            <person name="Holt S."/>
            <person name="Cochrane G."/>
            <person name="Meng A."/>
            <person name="Brown T."/>
            <person name="Cohen L."/>
        </authorList>
    </citation>
    <scope>NUCLEOTIDE SEQUENCE</scope>
    <source>
        <strain evidence="12">B650</strain>
    </source>
</reference>
<dbReference type="SUPFAM" id="SSF58038">
    <property type="entry name" value="SNARE fusion complex"/>
    <property type="match status" value="1"/>
</dbReference>